<dbReference type="Gene3D" id="2.80.10.50">
    <property type="match status" value="1"/>
</dbReference>
<name>H3AY81_LATCH</name>
<keyword evidence="1" id="KW-0732">Signal</keyword>
<dbReference type="PANTHER" id="PTHR46809">
    <property type="entry name" value="STROMAL CELL-DERIVED FACTOR 2-LIKE PROTEIN"/>
    <property type="match status" value="1"/>
</dbReference>
<gene>
    <name evidence="4" type="primary">SDF2L1</name>
</gene>
<reference evidence="4" key="3">
    <citation type="submission" date="2025-09" db="UniProtKB">
        <authorList>
            <consortium name="Ensembl"/>
        </authorList>
    </citation>
    <scope>IDENTIFICATION</scope>
</reference>
<dbReference type="InParanoid" id="H3AY81"/>
<dbReference type="OMA" id="SHDIRYG"/>
<proteinExistence type="predicted"/>
<feature type="domain" description="MIR" evidence="3">
    <location>
        <begin position="97"/>
        <end position="151"/>
    </location>
</feature>
<reference evidence="4" key="2">
    <citation type="submission" date="2025-08" db="UniProtKB">
        <authorList>
            <consortium name="Ensembl"/>
        </authorList>
    </citation>
    <scope>IDENTIFICATION</scope>
</reference>
<keyword evidence="5" id="KW-1185">Reference proteome</keyword>
<dbReference type="GeneTree" id="ENSGT00940000160018"/>
<dbReference type="Pfam" id="PF02815">
    <property type="entry name" value="MIR"/>
    <property type="match status" value="1"/>
</dbReference>
<dbReference type="PROSITE" id="PS50919">
    <property type="entry name" value="MIR"/>
    <property type="match status" value="2"/>
</dbReference>
<sequence>NHSILLLPGSGQQSVTGVETSDDANSYWRIRGKKEGACQRGAPVKCGQLIRLTHVNTGRNLHSHHFLSPLSNNQEVSAFGENGEGDDLDVWIVQCSGMHWDRSSAVRFKHAGTDVFLSITGEQYGNPIRGQREVHGMHGPNNNNYWKVMEGVFIKPSVDSSRHDEL</sequence>
<dbReference type="EMBL" id="AFYH01023975">
    <property type="status" value="NOT_ANNOTATED_CDS"/>
    <property type="molecule type" value="Genomic_DNA"/>
</dbReference>
<dbReference type="AlphaFoldDB" id="H3AY81"/>
<dbReference type="eggNOG" id="KOG3358">
    <property type="taxonomic scope" value="Eukaryota"/>
</dbReference>
<reference evidence="5" key="1">
    <citation type="submission" date="2011-08" db="EMBL/GenBank/DDBJ databases">
        <title>The draft genome of Latimeria chalumnae.</title>
        <authorList>
            <person name="Di Palma F."/>
            <person name="Alfoldi J."/>
            <person name="Johnson J."/>
            <person name="Berlin A."/>
            <person name="Gnerre S."/>
            <person name="Jaffe D."/>
            <person name="MacCallum I."/>
            <person name="Young S."/>
            <person name="Walker B.J."/>
            <person name="Lander E."/>
            <person name="Lindblad-Toh K."/>
        </authorList>
    </citation>
    <scope>NUCLEOTIDE SEQUENCE [LARGE SCALE GENOMIC DNA]</scope>
    <source>
        <strain evidence="5">Wild caught</strain>
    </source>
</reference>
<evidence type="ECO:0000256" key="1">
    <source>
        <dbReference type="ARBA" id="ARBA00022729"/>
    </source>
</evidence>
<evidence type="ECO:0000313" key="4">
    <source>
        <dbReference type="Ensembl" id="ENSLACP00000014602.1"/>
    </source>
</evidence>
<organism evidence="4 5">
    <name type="scientific">Latimeria chalumnae</name>
    <name type="common">Coelacanth</name>
    <dbReference type="NCBI Taxonomy" id="7897"/>
    <lineage>
        <taxon>Eukaryota</taxon>
        <taxon>Metazoa</taxon>
        <taxon>Chordata</taxon>
        <taxon>Craniata</taxon>
        <taxon>Vertebrata</taxon>
        <taxon>Euteleostomi</taxon>
        <taxon>Coelacanthiformes</taxon>
        <taxon>Coelacanthidae</taxon>
        <taxon>Latimeria</taxon>
    </lineage>
</organism>
<dbReference type="STRING" id="7897.ENSLACP00000014602"/>
<dbReference type="SUPFAM" id="SSF82109">
    <property type="entry name" value="MIR domain"/>
    <property type="match status" value="1"/>
</dbReference>
<dbReference type="SMART" id="SM00472">
    <property type="entry name" value="MIR"/>
    <property type="match status" value="2"/>
</dbReference>
<protein>
    <submittedName>
        <fullName evidence="4">Stromal cell derived factor 2 like 1</fullName>
    </submittedName>
</protein>
<dbReference type="HOGENOM" id="CLU_078126_1_0_1"/>
<dbReference type="Proteomes" id="UP000008672">
    <property type="component" value="Unassembled WGS sequence"/>
</dbReference>
<keyword evidence="2" id="KW-0677">Repeat</keyword>
<dbReference type="Bgee" id="ENSLACG00000012852">
    <property type="expression patterns" value="Expressed in pelvic fin and 6 other cell types or tissues"/>
</dbReference>
<dbReference type="InterPro" id="IPR016093">
    <property type="entry name" value="MIR_motif"/>
</dbReference>
<evidence type="ECO:0000256" key="2">
    <source>
        <dbReference type="ARBA" id="ARBA00022737"/>
    </source>
</evidence>
<evidence type="ECO:0000313" key="5">
    <source>
        <dbReference type="Proteomes" id="UP000008672"/>
    </source>
</evidence>
<accession>H3AY81</accession>
<feature type="domain" description="MIR" evidence="3">
    <location>
        <begin position="41"/>
        <end position="96"/>
    </location>
</feature>
<evidence type="ECO:0000259" key="3">
    <source>
        <dbReference type="PROSITE" id="PS50919"/>
    </source>
</evidence>
<dbReference type="PANTHER" id="PTHR46809:SF1">
    <property type="entry name" value="STROMAL CELL-DERIVED FACTOR 2-LIKE PROTEIN 1"/>
    <property type="match status" value="1"/>
</dbReference>
<dbReference type="Ensembl" id="ENSLACT00000014703.1">
    <property type="protein sequence ID" value="ENSLACP00000014602.1"/>
    <property type="gene ID" value="ENSLACG00000012852.1"/>
</dbReference>
<dbReference type="InterPro" id="IPR036300">
    <property type="entry name" value="MIR_dom_sf"/>
</dbReference>